<accession>A0A1R2CRY9</accession>
<comment type="caution">
    <text evidence="4">The sequence shown here is derived from an EMBL/GenBank/DDBJ whole genome shotgun (WGS) entry which is preliminary data.</text>
</comment>
<keyword evidence="2" id="KW-0812">Transmembrane</keyword>
<keyword evidence="3" id="KW-0732">Signal</keyword>
<protein>
    <recommendedName>
        <fullName evidence="6">t-SNARE coiled-coil homology domain-containing protein</fullName>
    </recommendedName>
</protein>
<proteinExistence type="predicted"/>
<gene>
    <name evidence="4" type="ORF">SteCoe_5631</name>
</gene>
<feature type="chain" id="PRO_5012616260" description="t-SNARE coiled-coil homology domain-containing protein" evidence="3">
    <location>
        <begin position="17"/>
        <end position="184"/>
    </location>
</feature>
<name>A0A1R2CRY9_9CILI</name>
<organism evidence="4 5">
    <name type="scientific">Stentor coeruleus</name>
    <dbReference type="NCBI Taxonomy" id="5963"/>
    <lineage>
        <taxon>Eukaryota</taxon>
        <taxon>Sar</taxon>
        <taxon>Alveolata</taxon>
        <taxon>Ciliophora</taxon>
        <taxon>Postciliodesmatophora</taxon>
        <taxon>Heterotrichea</taxon>
        <taxon>Heterotrichida</taxon>
        <taxon>Stentoridae</taxon>
        <taxon>Stentor</taxon>
    </lineage>
</organism>
<evidence type="ECO:0000256" key="3">
    <source>
        <dbReference type="SAM" id="SignalP"/>
    </source>
</evidence>
<keyword evidence="2" id="KW-0472">Membrane</keyword>
<evidence type="ECO:0008006" key="6">
    <source>
        <dbReference type="Google" id="ProtNLM"/>
    </source>
</evidence>
<dbReference type="Proteomes" id="UP000187209">
    <property type="component" value="Unassembled WGS sequence"/>
</dbReference>
<evidence type="ECO:0000313" key="4">
    <source>
        <dbReference type="EMBL" id="OMJ91733.1"/>
    </source>
</evidence>
<dbReference type="AlphaFoldDB" id="A0A1R2CRY9"/>
<evidence type="ECO:0000256" key="2">
    <source>
        <dbReference type="SAM" id="Phobius"/>
    </source>
</evidence>
<feature type="coiled-coil region" evidence="1">
    <location>
        <begin position="45"/>
        <end position="72"/>
    </location>
</feature>
<reference evidence="4 5" key="1">
    <citation type="submission" date="2016-11" db="EMBL/GenBank/DDBJ databases">
        <title>The macronuclear genome of Stentor coeruleus: a giant cell with tiny introns.</title>
        <authorList>
            <person name="Slabodnick M."/>
            <person name="Ruby J.G."/>
            <person name="Reiff S.B."/>
            <person name="Swart E.C."/>
            <person name="Gosai S."/>
            <person name="Prabakaran S."/>
            <person name="Witkowska E."/>
            <person name="Larue G.E."/>
            <person name="Fisher S."/>
            <person name="Freeman R.M."/>
            <person name="Gunawardena J."/>
            <person name="Chu W."/>
            <person name="Stover N.A."/>
            <person name="Gregory B.D."/>
            <person name="Nowacki M."/>
            <person name="Derisi J."/>
            <person name="Roy S.W."/>
            <person name="Marshall W.F."/>
            <person name="Sood P."/>
        </authorList>
    </citation>
    <scope>NUCLEOTIDE SEQUENCE [LARGE SCALE GENOMIC DNA]</scope>
    <source>
        <strain evidence="4">WM001</strain>
    </source>
</reference>
<feature type="signal peptide" evidence="3">
    <location>
        <begin position="1"/>
        <end position="16"/>
    </location>
</feature>
<keyword evidence="1" id="KW-0175">Coiled coil</keyword>
<evidence type="ECO:0000256" key="1">
    <source>
        <dbReference type="SAM" id="Coils"/>
    </source>
</evidence>
<dbReference type="EMBL" id="MPUH01000075">
    <property type="protein sequence ID" value="OMJ91733.1"/>
    <property type="molecule type" value="Genomic_DNA"/>
</dbReference>
<sequence length="184" mass="21470">MLISFCQLLLLTQVFSKDTATLDERLENISRNIASLKYLAEESFITHLYKELNSLQETMNNINAEISNLDTMAGNQLEHHAPLNIKEAEITIKTTDRIIEKLALMDTKLINIDDREILDKIEEYVLKMDEFDNYLRKGGRDFKEKIQKFTNHIKDKHSHIYLIMLSIFIGLILMLSIYFLAKTT</sequence>
<keyword evidence="2" id="KW-1133">Transmembrane helix</keyword>
<feature type="transmembrane region" description="Helical" evidence="2">
    <location>
        <begin position="160"/>
        <end position="181"/>
    </location>
</feature>
<dbReference type="OrthoDB" id="324744at2759"/>
<keyword evidence="5" id="KW-1185">Reference proteome</keyword>
<evidence type="ECO:0000313" key="5">
    <source>
        <dbReference type="Proteomes" id="UP000187209"/>
    </source>
</evidence>